<reference evidence="1 2" key="1">
    <citation type="submission" date="2022-01" db="EMBL/GenBank/DDBJ databases">
        <title>A high-quality chromosome-level genome assembly of rohu carp, Labeo rohita.</title>
        <authorList>
            <person name="Arick M.A. II"/>
            <person name="Hsu C.-Y."/>
            <person name="Magbanua Z."/>
            <person name="Pechanova O."/>
            <person name="Grover C."/>
            <person name="Miller E."/>
            <person name="Thrash A."/>
            <person name="Ezzel L."/>
            <person name="Alam S."/>
            <person name="Benzie J."/>
            <person name="Hamilton M."/>
            <person name="Karsi A."/>
            <person name="Lawrence M.L."/>
            <person name="Peterson D.G."/>
        </authorList>
    </citation>
    <scope>NUCLEOTIDE SEQUENCE [LARGE SCALE GENOMIC DNA]</scope>
    <source>
        <strain evidence="2">BAU-BD-2019</strain>
        <tissue evidence="1">Blood</tissue>
    </source>
</reference>
<dbReference type="PANTHER" id="PTHR35617">
    <property type="entry name" value="PHAGE_INTEGRASE DOMAIN-CONTAINING PROTEIN"/>
    <property type="match status" value="1"/>
</dbReference>
<gene>
    <name evidence="1" type="ORF">H4Q32_025238</name>
</gene>
<dbReference type="Proteomes" id="UP000830375">
    <property type="component" value="Unassembled WGS sequence"/>
</dbReference>
<protein>
    <submittedName>
        <fullName evidence="1">Neuronal acetylcholine receptor subunit alpha-4</fullName>
    </submittedName>
</protein>
<accession>A0ABQ8L7I0</accession>
<proteinExistence type="predicted"/>
<name>A0ABQ8L7I0_LABRO</name>
<organism evidence="1 2">
    <name type="scientific">Labeo rohita</name>
    <name type="common">Indian major carp</name>
    <name type="synonym">Cyprinus rohita</name>
    <dbReference type="NCBI Taxonomy" id="84645"/>
    <lineage>
        <taxon>Eukaryota</taxon>
        <taxon>Metazoa</taxon>
        <taxon>Chordata</taxon>
        <taxon>Craniata</taxon>
        <taxon>Vertebrata</taxon>
        <taxon>Euteleostomi</taxon>
        <taxon>Actinopterygii</taxon>
        <taxon>Neopterygii</taxon>
        <taxon>Teleostei</taxon>
        <taxon>Ostariophysi</taxon>
        <taxon>Cypriniformes</taxon>
        <taxon>Cyprinidae</taxon>
        <taxon>Labeoninae</taxon>
        <taxon>Labeonini</taxon>
        <taxon>Labeo</taxon>
    </lineage>
</organism>
<dbReference type="InterPro" id="IPR011010">
    <property type="entry name" value="DNA_brk_join_enz"/>
</dbReference>
<keyword evidence="1" id="KW-0675">Receptor</keyword>
<dbReference type="EMBL" id="JACTAM010002123">
    <property type="protein sequence ID" value="KAI2645897.1"/>
    <property type="molecule type" value="Genomic_DNA"/>
</dbReference>
<comment type="caution">
    <text evidence="1">The sequence shown here is derived from an EMBL/GenBank/DDBJ whole genome shotgun (WGS) entry which is preliminary data.</text>
</comment>
<keyword evidence="2" id="KW-1185">Reference proteome</keyword>
<sequence length="197" mass="20507">MYKQAPKCVADADGAGEGTSGAIVKHISKEAGASLLAPLGLSLKTAFLLAVLSLKRVGDLQAFSVAPSYLDFAPGMAKAFLHPKPGYIPKAPSSVPRPSCWRLSVLLLSDSQNNRSLTTLNRWIMGAISVAYESSDLPSPLGVKAHSTRGMAASKAFLSGVPLQDICSAAGWSTPLTFVRFYGLDLPASPGSSALSS</sequence>
<dbReference type="PANTHER" id="PTHR35617:SF3">
    <property type="entry name" value="CORE-BINDING (CB) DOMAIN-CONTAINING PROTEIN"/>
    <property type="match status" value="1"/>
</dbReference>
<evidence type="ECO:0000313" key="1">
    <source>
        <dbReference type="EMBL" id="KAI2645897.1"/>
    </source>
</evidence>
<evidence type="ECO:0000313" key="2">
    <source>
        <dbReference type="Proteomes" id="UP000830375"/>
    </source>
</evidence>
<dbReference type="SUPFAM" id="SSF56349">
    <property type="entry name" value="DNA breaking-rejoining enzymes"/>
    <property type="match status" value="1"/>
</dbReference>